<evidence type="ECO:0000256" key="1">
    <source>
        <dbReference type="SAM" id="SignalP"/>
    </source>
</evidence>
<feature type="signal peptide" evidence="1">
    <location>
        <begin position="1"/>
        <end position="20"/>
    </location>
</feature>
<accession>A0A2X0MGX6</accession>
<reference evidence="2 3" key="1">
    <citation type="submission" date="2016-11" db="EMBL/GenBank/DDBJ databases">
        <authorList>
            <person name="Jaros S."/>
            <person name="Januszkiewicz K."/>
            <person name="Wedrychowicz H."/>
        </authorList>
    </citation>
    <scope>NUCLEOTIDE SEQUENCE [LARGE SCALE GENOMIC DNA]</scope>
</reference>
<keyword evidence="1" id="KW-0732">Signal</keyword>
<gene>
    <name evidence="2" type="primary">BQ5605_C033g11177</name>
    <name evidence="2" type="ORF">BQ5605_C033G11177</name>
</gene>
<evidence type="ECO:0000313" key="3">
    <source>
        <dbReference type="Proteomes" id="UP000249464"/>
    </source>
</evidence>
<evidence type="ECO:0000313" key="2">
    <source>
        <dbReference type="EMBL" id="SGZ01969.1"/>
    </source>
</evidence>
<dbReference type="EMBL" id="FQNC01000066">
    <property type="protein sequence ID" value="SGZ01969.1"/>
    <property type="molecule type" value="Genomic_DNA"/>
</dbReference>
<organism evidence="2 3">
    <name type="scientific">Microbotryum silenes-dioicae</name>
    <dbReference type="NCBI Taxonomy" id="796604"/>
    <lineage>
        <taxon>Eukaryota</taxon>
        <taxon>Fungi</taxon>
        <taxon>Dikarya</taxon>
        <taxon>Basidiomycota</taxon>
        <taxon>Pucciniomycotina</taxon>
        <taxon>Microbotryomycetes</taxon>
        <taxon>Microbotryales</taxon>
        <taxon>Microbotryaceae</taxon>
        <taxon>Microbotryum</taxon>
    </lineage>
</organism>
<protein>
    <submittedName>
        <fullName evidence="2">BQ5605_C033g11177 protein</fullName>
    </submittedName>
</protein>
<feature type="chain" id="PRO_5016019621" evidence="1">
    <location>
        <begin position="21"/>
        <end position="95"/>
    </location>
</feature>
<dbReference type="AlphaFoldDB" id="A0A2X0MGX6"/>
<sequence length="95" mass="10127">MRAMYLSLITFALTITVVRGADSDGNSTCTPENCPSGNCDGNNCLAPNVSGCGACDNAIQHCYGLCNQPQTCPIQCRAHCDSIKRLCRHDQGCDI</sequence>
<proteinExistence type="predicted"/>
<keyword evidence="3" id="KW-1185">Reference proteome</keyword>
<dbReference type="Proteomes" id="UP000249464">
    <property type="component" value="Unassembled WGS sequence"/>
</dbReference>
<name>A0A2X0MGX6_9BASI</name>